<dbReference type="RefSeq" id="XP_013438791.1">
    <property type="nucleotide sequence ID" value="XM_013583337.1"/>
</dbReference>
<dbReference type="Proteomes" id="UP000030754">
    <property type="component" value="Unassembled WGS sequence"/>
</dbReference>
<dbReference type="InterPro" id="IPR039914">
    <property type="entry name" value="SRP9-like"/>
</dbReference>
<dbReference type="GO" id="GO:0006614">
    <property type="term" value="P:SRP-dependent cotranslational protein targeting to membrane"/>
    <property type="evidence" value="ECO:0007669"/>
    <property type="project" value="InterPro"/>
</dbReference>
<reference evidence="2" key="1">
    <citation type="submission" date="2013-10" db="EMBL/GenBank/DDBJ databases">
        <title>Genomic analysis of the causative agents of coccidiosis in chickens.</title>
        <authorList>
            <person name="Reid A.J."/>
            <person name="Blake D."/>
            <person name="Billington K."/>
            <person name="Browne H."/>
            <person name="Dunn M."/>
            <person name="Hung S."/>
            <person name="Kawahara F."/>
            <person name="Miranda-Saavedra D."/>
            <person name="Mourier T."/>
            <person name="Nagra H."/>
            <person name="Otto T.D."/>
            <person name="Rawlings N."/>
            <person name="Sanchez A."/>
            <person name="Sanders M."/>
            <person name="Subramaniam C."/>
            <person name="Tay Y."/>
            <person name="Dear P."/>
            <person name="Doerig C."/>
            <person name="Gruber A."/>
            <person name="Parkinson J."/>
            <person name="Shirley M."/>
            <person name="Wan K.L."/>
            <person name="Berriman M."/>
            <person name="Tomley F."/>
            <person name="Pain A."/>
        </authorList>
    </citation>
    <scope>NUCLEOTIDE SEQUENCE [LARGE SCALE GENOMIC DNA]</scope>
    <source>
        <strain evidence="2">Houghton</strain>
    </source>
</reference>
<dbReference type="VEuPathDB" id="ToxoDB:ENH_00082430"/>
<dbReference type="GeneID" id="25478372"/>
<proteinExistence type="predicted"/>
<dbReference type="InterPro" id="IPR039432">
    <property type="entry name" value="SRP9_dom"/>
</dbReference>
<dbReference type="GO" id="GO:0008312">
    <property type="term" value="F:7S RNA binding"/>
    <property type="evidence" value="ECO:0007669"/>
    <property type="project" value="InterPro"/>
</dbReference>
<dbReference type="SUPFAM" id="SSF54762">
    <property type="entry name" value="Signal recognition particle alu RNA binding heterodimer, SRP9/14"/>
    <property type="match status" value="1"/>
</dbReference>
<sequence length="137" mass="14751">MSSAEEWDSFARATRNIFLDSPTKTRFCMKYRRSDCLLKAKVTNDVSPSIAFSRLGVSVFAVADHVTLAASTAFAASASAASAAAQCVKYRARSVSEVTQLERLAAAFMFWASHPKHQLGDADLSLEGITRGKKAAA</sequence>
<dbReference type="EMBL" id="HG725929">
    <property type="protein sequence ID" value="CDJ70325.1"/>
    <property type="molecule type" value="Genomic_DNA"/>
</dbReference>
<dbReference type="InterPro" id="IPR009018">
    <property type="entry name" value="Signal_recog_particle_SRP9/14"/>
</dbReference>
<organism evidence="2 3">
    <name type="scientific">Eimeria necatrix</name>
    <dbReference type="NCBI Taxonomy" id="51315"/>
    <lineage>
        <taxon>Eukaryota</taxon>
        <taxon>Sar</taxon>
        <taxon>Alveolata</taxon>
        <taxon>Apicomplexa</taxon>
        <taxon>Conoidasida</taxon>
        <taxon>Coccidia</taxon>
        <taxon>Eucoccidiorida</taxon>
        <taxon>Eimeriorina</taxon>
        <taxon>Eimeriidae</taxon>
        <taxon>Eimeria</taxon>
    </lineage>
</organism>
<dbReference type="OrthoDB" id="360923at2759"/>
<dbReference type="GO" id="GO:0005786">
    <property type="term" value="C:signal recognition particle, endoplasmic reticulum targeting"/>
    <property type="evidence" value="ECO:0007669"/>
    <property type="project" value="TreeGrafter"/>
</dbReference>
<dbReference type="Gene3D" id="3.30.720.10">
    <property type="entry name" value="Signal recognition particle alu RNA binding heterodimer, srp9/1"/>
    <property type="match status" value="1"/>
</dbReference>
<accession>U6N6K1</accession>
<protein>
    <submittedName>
        <fullName evidence="2">Signal recognition particle 9 kDa protein, putative</fullName>
    </submittedName>
</protein>
<gene>
    <name evidence="2" type="ORF">ENH_00082430</name>
</gene>
<evidence type="ECO:0000259" key="1">
    <source>
        <dbReference type="Pfam" id="PF05486"/>
    </source>
</evidence>
<dbReference type="PANTHER" id="PTHR12834:SF12">
    <property type="entry name" value="SIGNAL RECOGNITION PARTICLE 9 KDA PROTEIN"/>
    <property type="match status" value="1"/>
</dbReference>
<evidence type="ECO:0000313" key="3">
    <source>
        <dbReference type="Proteomes" id="UP000030754"/>
    </source>
</evidence>
<dbReference type="Pfam" id="PF05486">
    <property type="entry name" value="SRP9-21"/>
    <property type="match status" value="1"/>
</dbReference>
<feature type="domain" description="SRP9" evidence="1">
    <location>
        <begin position="6"/>
        <end position="105"/>
    </location>
</feature>
<evidence type="ECO:0000313" key="2">
    <source>
        <dbReference type="EMBL" id="CDJ70325.1"/>
    </source>
</evidence>
<reference evidence="2" key="2">
    <citation type="submission" date="2013-10" db="EMBL/GenBank/DDBJ databases">
        <authorList>
            <person name="Aslett M."/>
        </authorList>
    </citation>
    <scope>NUCLEOTIDE SEQUENCE [LARGE SCALE GENOMIC DNA]</scope>
    <source>
        <strain evidence="2">Houghton</strain>
    </source>
</reference>
<name>U6N6K1_9EIME</name>
<keyword evidence="3" id="KW-1185">Reference proteome</keyword>
<dbReference type="PANTHER" id="PTHR12834">
    <property type="entry name" value="SIGNAL RECOGNITION PARTICLE 9 KDA PROTEIN"/>
    <property type="match status" value="1"/>
</dbReference>
<dbReference type="AlphaFoldDB" id="U6N6K1"/>